<dbReference type="InterPro" id="IPR013264">
    <property type="entry name" value="DNAG_N"/>
</dbReference>
<dbReference type="GO" id="GO:0003677">
    <property type="term" value="F:DNA binding"/>
    <property type="evidence" value="ECO:0007669"/>
    <property type="project" value="UniProtKB-KW"/>
</dbReference>
<dbReference type="AlphaFoldDB" id="A0A1F7YZN2"/>
<dbReference type="SMART" id="SM00400">
    <property type="entry name" value="ZnF_CHCC"/>
    <property type="match status" value="1"/>
</dbReference>
<dbReference type="GO" id="GO:0008270">
    <property type="term" value="F:zinc ion binding"/>
    <property type="evidence" value="ECO:0007669"/>
    <property type="project" value="UniProtKB-UniRule"/>
</dbReference>
<evidence type="ECO:0000259" key="17">
    <source>
        <dbReference type="PROSITE" id="PS50880"/>
    </source>
</evidence>
<dbReference type="GO" id="GO:1990077">
    <property type="term" value="C:primosome complex"/>
    <property type="evidence" value="ECO:0007669"/>
    <property type="project" value="UniProtKB-KW"/>
</dbReference>
<keyword evidence="2 12" id="KW-0639">Primosome</keyword>
<keyword evidence="3 12" id="KW-0808">Transferase</keyword>
<name>A0A1F7YZN2_9BACT</name>
<dbReference type="GO" id="GO:0006269">
    <property type="term" value="P:DNA replication, synthesis of primer"/>
    <property type="evidence" value="ECO:0007669"/>
    <property type="project" value="UniProtKB-UniRule"/>
</dbReference>
<comment type="domain">
    <text evidence="12">Contains an N-terminal zinc-binding domain, a central core domain that contains the primase activity, and a C-terminal DnaB-binding domain.</text>
</comment>
<dbReference type="PANTHER" id="PTHR30313:SF2">
    <property type="entry name" value="DNA PRIMASE"/>
    <property type="match status" value="1"/>
</dbReference>
<dbReference type="InterPro" id="IPR030846">
    <property type="entry name" value="DnaG_bac"/>
</dbReference>
<comment type="subunit">
    <text evidence="12">Monomer. Interacts with DnaB.</text>
</comment>
<dbReference type="NCBIfam" id="TIGR01391">
    <property type="entry name" value="dnaG"/>
    <property type="match status" value="1"/>
</dbReference>
<keyword evidence="15" id="KW-0175">Coiled coil</keyword>
<evidence type="ECO:0000256" key="5">
    <source>
        <dbReference type="ARBA" id="ARBA00022705"/>
    </source>
</evidence>
<evidence type="ECO:0000256" key="11">
    <source>
        <dbReference type="ARBA" id="ARBA00023163"/>
    </source>
</evidence>
<evidence type="ECO:0000256" key="9">
    <source>
        <dbReference type="ARBA" id="ARBA00022842"/>
    </source>
</evidence>
<keyword evidence="5 12" id="KW-0235">DNA replication</keyword>
<dbReference type="PANTHER" id="PTHR30313">
    <property type="entry name" value="DNA PRIMASE"/>
    <property type="match status" value="1"/>
</dbReference>
<evidence type="ECO:0000256" key="3">
    <source>
        <dbReference type="ARBA" id="ARBA00022679"/>
    </source>
</evidence>
<reference evidence="18 19" key="1">
    <citation type="journal article" date="2016" name="Nat. Commun.">
        <title>Thousands of microbial genomes shed light on interconnected biogeochemical processes in an aquifer system.</title>
        <authorList>
            <person name="Anantharaman K."/>
            <person name="Brown C.T."/>
            <person name="Hug L.A."/>
            <person name="Sharon I."/>
            <person name="Castelle C.J."/>
            <person name="Probst A.J."/>
            <person name="Thomas B.C."/>
            <person name="Singh A."/>
            <person name="Wilkins M.J."/>
            <person name="Karaoz U."/>
            <person name="Brodie E.L."/>
            <person name="Williams K.H."/>
            <person name="Hubbard S.S."/>
            <person name="Banfield J.F."/>
        </authorList>
    </citation>
    <scope>NUCLEOTIDE SEQUENCE [LARGE SCALE GENOMIC DNA]</scope>
</reference>
<dbReference type="EMBL" id="MGGP01000013">
    <property type="protein sequence ID" value="OGM32680.1"/>
    <property type="molecule type" value="Genomic_DNA"/>
</dbReference>
<sequence>MDDVTEVKQKTDIVAIVGEQVKLTRAGRNFKGLCPFHDERTPSFMVSPELQIYKCFGCGESGDVFTFLEKHEGTEFYEALKYLADRAGVKLAPRSGQDTSLKTQVLEANELAAKFYHYILTKHTLGKPGAAYLRKRGVEVETVKKFNLGFAPQDGNILGSALSKKKNIKFEILEGAGLVFKSRGGYMDRFRERVIFPIRSARGETVALAGRILPEYDSGKVGKYINSPETVVYHKSSSLYGLDVTKDDIRKTRSAVVVEGELDLLSSWQAGVKNIVAIKGTALTDEHVRILARFADTLIMALDSDFAGNSAAIRGLTFAQNAGLEIRVVNLGKYKDPDEFARAEPEEYKNAIKNATDAWEFVISVIAKRFDTATGPGKARASRQVTPILASIEDAIVRAHYVQKAANKLGVPVEAVAREVEKKGVSPKEVSESTPETDKPRRELLEERLLTLSIERPEMLVRDELKFIFSTPLNLKIAREIVNFALEHDSLDIPALGNKLPSELKEGFAGLVMQLKTDLIGSEHEGKLLKSELKELVLKERLNSLGKKIASLEAEGKGQELEKIEGEFQALSRELTELTRGS</sequence>
<keyword evidence="10 12" id="KW-0238">DNA-binding</keyword>
<dbReference type="Pfam" id="PF10410">
    <property type="entry name" value="DnaB_bind"/>
    <property type="match status" value="1"/>
</dbReference>
<proteinExistence type="inferred from homology"/>
<protein>
    <recommendedName>
        <fullName evidence="12 13">DNA primase</fullName>
        <ecNumber evidence="12">2.7.7.101</ecNumber>
    </recommendedName>
</protein>
<dbReference type="CDD" id="cd03364">
    <property type="entry name" value="TOPRIM_DnaG_primases"/>
    <property type="match status" value="1"/>
</dbReference>
<comment type="cofactor">
    <cofactor evidence="12 13 14">
        <name>Zn(2+)</name>
        <dbReference type="ChEBI" id="CHEBI:29105"/>
    </cofactor>
    <text evidence="12 13 14">Binds 1 zinc ion per monomer.</text>
</comment>
<dbReference type="Proteomes" id="UP000178870">
    <property type="component" value="Unassembled WGS sequence"/>
</dbReference>
<feature type="region of interest" description="Disordered" evidence="16">
    <location>
        <begin position="422"/>
        <end position="441"/>
    </location>
</feature>
<dbReference type="HAMAP" id="MF_00974">
    <property type="entry name" value="DNA_primase_DnaG"/>
    <property type="match status" value="1"/>
</dbReference>
<dbReference type="InterPro" id="IPR037068">
    <property type="entry name" value="DNA_primase_core_N_sf"/>
</dbReference>
<feature type="domain" description="Toprim" evidence="17">
    <location>
        <begin position="253"/>
        <end position="334"/>
    </location>
</feature>
<dbReference type="SUPFAM" id="SSF56731">
    <property type="entry name" value="DNA primase core"/>
    <property type="match status" value="1"/>
</dbReference>
<dbReference type="InterPro" id="IPR019475">
    <property type="entry name" value="DNA_primase_DnaB-bd"/>
</dbReference>
<evidence type="ECO:0000256" key="8">
    <source>
        <dbReference type="ARBA" id="ARBA00022833"/>
    </source>
</evidence>
<organism evidence="18 19">
    <name type="scientific">Candidatus Woesebacteria bacterium RIFCSPHIGHO2_01_FULL_44_21</name>
    <dbReference type="NCBI Taxonomy" id="1802503"/>
    <lineage>
        <taxon>Bacteria</taxon>
        <taxon>Candidatus Woeseibacteriota</taxon>
    </lineage>
</organism>
<evidence type="ECO:0000256" key="16">
    <source>
        <dbReference type="SAM" id="MobiDB-lite"/>
    </source>
</evidence>
<evidence type="ECO:0000256" key="4">
    <source>
        <dbReference type="ARBA" id="ARBA00022695"/>
    </source>
</evidence>
<evidence type="ECO:0000256" key="10">
    <source>
        <dbReference type="ARBA" id="ARBA00023125"/>
    </source>
</evidence>
<evidence type="ECO:0000256" key="6">
    <source>
        <dbReference type="ARBA" id="ARBA00022723"/>
    </source>
</evidence>
<evidence type="ECO:0000256" key="7">
    <source>
        <dbReference type="ARBA" id="ARBA00022771"/>
    </source>
</evidence>
<keyword evidence="9" id="KW-0460">Magnesium</keyword>
<dbReference type="InterPro" id="IPR006295">
    <property type="entry name" value="DNA_primase_DnaG"/>
</dbReference>
<dbReference type="InterPro" id="IPR036977">
    <property type="entry name" value="DNA_primase_Znf_CHC2"/>
</dbReference>
<comment type="caution">
    <text evidence="18">The sequence shown here is derived from an EMBL/GenBank/DDBJ whole genome shotgun (WGS) entry which is preliminary data.</text>
</comment>
<dbReference type="InterPro" id="IPR034151">
    <property type="entry name" value="TOPRIM_DnaG_bac"/>
</dbReference>
<evidence type="ECO:0000256" key="13">
    <source>
        <dbReference type="PIRNR" id="PIRNR002811"/>
    </source>
</evidence>
<accession>A0A1F7YZN2</accession>
<keyword evidence="4 12" id="KW-0548">Nucleotidyltransferase</keyword>
<comment type="similarity">
    <text evidence="12 13">Belongs to the DnaG primase family.</text>
</comment>
<keyword evidence="8 12" id="KW-0862">Zinc</keyword>
<evidence type="ECO:0000256" key="15">
    <source>
        <dbReference type="SAM" id="Coils"/>
    </source>
</evidence>
<evidence type="ECO:0000256" key="14">
    <source>
        <dbReference type="PIRSR" id="PIRSR002811-1"/>
    </source>
</evidence>
<dbReference type="Gene3D" id="3.90.980.10">
    <property type="entry name" value="DNA primase, catalytic core, N-terminal domain"/>
    <property type="match status" value="1"/>
</dbReference>
<comment type="catalytic activity">
    <reaction evidence="12">
        <text>ssDNA + n NTP = ssDNA/pppN(pN)n-1 hybrid + (n-1) diphosphate.</text>
        <dbReference type="EC" id="2.7.7.101"/>
    </reaction>
</comment>
<dbReference type="InterPro" id="IPR002694">
    <property type="entry name" value="Znf_CHC2"/>
</dbReference>
<comment type="function">
    <text evidence="12 13">RNA polymerase that catalyzes the synthesis of short RNA molecules used as primers for DNA polymerase during DNA replication.</text>
</comment>
<dbReference type="Gene3D" id="3.90.580.10">
    <property type="entry name" value="Zinc finger, CHC2-type domain"/>
    <property type="match status" value="1"/>
</dbReference>
<evidence type="ECO:0000256" key="12">
    <source>
        <dbReference type="HAMAP-Rule" id="MF_00974"/>
    </source>
</evidence>
<dbReference type="Pfam" id="PF13155">
    <property type="entry name" value="Toprim_2"/>
    <property type="match status" value="1"/>
</dbReference>
<keyword evidence="6 12" id="KW-0479">Metal-binding</keyword>
<feature type="zinc finger region" description="CHC2-type" evidence="12 14">
    <location>
        <begin position="34"/>
        <end position="58"/>
    </location>
</feature>
<evidence type="ECO:0000313" key="19">
    <source>
        <dbReference type="Proteomes" id="UP000178870"/>
    </source>
</evidence>
<dbReference type="EC" id="2.7.7.101" evidence="12"/>
<keyword evidence="7 12" id="KW-0863">Zinc-finger</keyword>
<evidence type="ECO:0000256" key="1">
    <source>
        <dbReference type="ARBA" id="ARBA00022478"/>
    </source>
</evidence>
<evidence type="ECO:0000256" key="2">
    <source>
        <dbReference type="ARBA" id="ARBA00022515"/>
    </source>
</evidence>
<dbReference type="Pfam" id="PF08275">
    <property type="entry name" value="DNAG_N"/>
    <property type="match status" value="1"/>
</dbReference>
<dbReference type="FunFam" id="3.90.580.10:FF:000001">
    <property type="entry name" value="DNA primase"/>
    <property type="match status" value="1"/>
</dbReference>
<gene>
    <name evidence="12" type="primary">dnaG</name>
    <name evidence="18" type="ORF">A2803_01315</name>
</gene>
<dbReference type="SMART" id="SM00493">
    <property type="entry name" value="TOPRIM"/>
    <property type="match status" value="1"/>
</dbReference>
<dbReference type="Gene3D" id="3.40.1360.10">
    <property type="match status" value="1"/>
</dbReference>
<dbReference type="Pfam" id="PF01807">
    <property type="entry name" value="Zn_ribbon_DnaG"/>
    <property type="match status" value="1"/>
</dbReference>
<evidence type="ECO:0000313" key="18">
    <source>
        <dbReference type="EMBL" id="OGM32680.1"/>
    </source>
</evidence>
<dbReference type="SUPFAM" id="SSF57783">
    <property type="entry name" value="Zinc beta-ribbon"/>
    <property type="match status" value="1"/>
</dbReference>
<dbReference type="GO" id="GO:0000428">
    <property type="term" value="C:DNA-directed RNA polymerase complex"/>
    <property type="evidence" value="ECO:0007669"/>
    <property type="project" value="UniProtKB-KW"/>
</dbReference>
<dbReference type="GO" id="GO:0005737">
    <property type="term" value="C:cytoplasm"/>
    <property type="evidence" value="ECO:0007669"/>
    <property type="project" value="TreeGrafter"/>
</dbReference>
<dbReference type="PIRSF" id="PIRSF002811">
    <property type="entry name" value="DnaG"/>
    <property type="match status" value="1"/>
</dbReference>
<keyword evidence="1 12" id="KW-0240">DNA-directed RNA polymerase</keyword>
<dbReference type="InterPro" id="IPR006171">
    <property type="entry name" value="TOPRIM_dom"/>
</dbReference>
<keyword evidence="11 12" id="KW-0804">Transcription</keyword>
<feature type="coiled-coil region" evidence="15">
    <location>
        <begin position="535"/>
        <end position="581"/>
    </location>
</feature>
<dbReference type="GO" id="GO:0003899">
    <property type="term" value="F:DNA-directed RNA polymerase activity"/>
    <property type="evidence" value="ECO:0007669"/>
    <property type="project" value="UniProtKB-UniRule"/>
</dbReference>
<dbReference type="InterPro" id="IPR050219">
    <property type="entry name" value="DnaG_primase"/>
</dbReference>
<dbReference type="PROSITE" id="PS50880">
    <property type="entry name" value="TOPRIM"/>
    <property type="match status" value="1"/>
</dbReference>